<sequence length="419" mass="47265">MDRDSLVLTFVLESIVILALVSVYIQSYTERSGLVVTTVTTYSEKRKEVLSLAKDVEKGVELVRNLTFTSEVRFELINTSWALEQWAPREEEPTSIPLEMLFREVVYKATFLLPLNFSIVSGERGFVGMFLAATAGTTIYINTDYFDPKSPGARNVLAHELTHVLQFLHFPSIFTGEETTDSMLAKQALIEGDAGLTQRLYCITTKLCTPSPSMQIDLGNPYIALITFPYVYGERFVSYLYNYSGWSLVNKAYEKPPVATSMAMHPEKYLQYLFTGDLGFEEPVVRCEACGDRVYSDRLGEYYTLLVLAQRIGVENATKVAEQWRGDKLVLFKSENATHVTWVLCWNTTWASEKASEEFYASLVQSLKRIGVAKLSESGFEAQVVVVQGPQKLYAKIVYSSTWVSISSTLTTQKQYTRG</sequence>
<keyword evidence="1" id="KW-1133">Transmembrane helix</keyword>
<feature type="transmembrane region" description="Helical" evidence="1">
    <location>
        <begin position="6"/>
        <end position="25"/>
    </location>
</feature>
<comment type="caution">
    <text evidence="3">The sequence shown here is derived from an EMBL/GenBank/DDBJ whole genome shotgun (WGS) entry which is preliminary data.</text>
</comment>
<dbReference type="AlphaFoldDB" id="A0A7C4FE97"/>
<dbReference type="EMBL" id="DTFF01000048">
    <property type="protein sequence ID" value="HGI87904.1"/>
    <property type="molecule type" value="Genomic_DNA"/>
</dbReference>
<evidence type="ECO:0000256" key="1">
    <source>
        <dbReference type="SAM" id="Phobius"/>
    </source>
</evidence>
<evidence type="ECO:0000313" key="3">
    <source>
        <dbReference type="EMBL" id="HGI87904.1"/>
    </source>
</evidence>
<evidence type="ECO:0000259" key="2">
    <source>
        <dbReference type="Pfam" id="PF13699"/>
    </source>
</evidence>
<accession>A0A7C4FE97</accession>
<feature type="domain" description="eCIS core" evidence="2">
    <location>
        <begin position="132"/>
        <end position="166"/>
    </location>
</feature>
<keyword evidence="1" id="KW-0812">Transmembrane</keyword>
<gene>
    <name evidence="3" type="ORF">ENV14_05920</name>
</gene>
<organism evidence="3">
    <name type="scientific">Ignisphaera aggregans</name>
    <dbReference type="NCBI Taxonomy" id="334771"/>
    <lineage>
        <taxon>Archaea</taxon>
        <taxon>Thermoproteota</taxon>
        <taxon>Thermoprotei</taxon>
        <taxon>Desulfurococcales</taxon>
        <taxon>Desulfurococcaceae</taxon>
        <taxon>Ignisphaera</taxon>
    </lineage>
</organism>
<reference evidence="3" key="1">
    <citation type="journal article" date="2020" name="mSystems">
        <title>Genome- and Community-Level Interaction Insights into Carbon Utilization and Element Cycling Functions of Hydrothermarchaeota in Hydrothermal Sediment.</title>
        <authorList>
            <person name="Zhou Z."/>
            <person name="Liu Y."/>
            <person name="Xu W."/>
            <person name="Pan J."/>
            <person name="Luo Z.H."/>
            <person name="Li M."/>
        </authorList>
    </citation>
    <scope>NUCLEOTIDE SEQUENCE [LARGE SCALE GENOMIC DNA]</scope>
    <source>
        <strain evidence="3">SpSt-732</strain>
    </source>
</reference>
<protein>
    <submittedName>
        <fullName evidence="3">DUF4157 domain-containing protein</fullName>
    </submittedName>
</protein>
<proteinExistence type="predicted"/>
<name>A0A7C4FE97_9CREN</name>
<dbReference type="InterPro" id="IPR025295">
    <property type="entry name" value="eCIS_core_dom"/>
</dbReference>
<dbReference type="Pfam" id="PF13699">
    <property type="entry name" value="eCIS_core"/>
    <property type="match status" value="1"/>
</dbReference>
<keyword evidence="1" id="KW-0472">Membrane</keyword>